<dbReference type="EMBL" id="PP728779">
    <property type="protein sequence ID" value="XBC19355.1"/>
    <property type="molecule type" value="Genomic_DNA"/>
</dbReference>
<evidence type="ECO:0000256" key="1">
    <source>
        <dbReference type="SAM" id="MobiDB-lite"/>
    </source>
</evidence>
<reference evidence="2" key="1">
    <citation type="submission" date="2024-04" db="EMBL/GenBank/DDBJ databases">
        <title>Complete genome sequences of human anelloviruses identified from the female genital tract representing three novel genera.</title>
        <authorList>
            <person name="Holland S.C."/>
            <person name="Do E.D."/>
            <person name="Kaelin E.A."/>
            <person name="Mitchell C."/>
            <person name="Soria J."/>
            <person name="La Rosa A."/>
            <person name="Ticona E."/>
            <person name="Coombs R.W."/>
            <person name="Frenkel L.M."/>
            <person name="Bull M.E."/>
            <person name="Lim E.S."/>
        </authorList>
    </citation>
    <scope>NUCLEOTIDE SEQUENCE</scope>
    <source>
        <strain evidence="2">ASU82758a</strain>
    </source>
</reference>
<protein>
    <submittedName>
        <fullName evidence="2">ORF2</fullName>
    </submittedName>
</protein>
<name>A0AAU7B8Q3_9VIRU</name>
<evidence type="ECO:0000313" key="2">
    <source>
        <dbReference type="EMBL" id="XBC19355.1"/>
    </source>
</evidence>
<sequence length="126" mass="14234">MSLSKNYWIPPTGNQRQRELWFCNCCYYAHESWCGCDNFAHHLLGAVSGIPQELLLQTTNTLERNLRLKRCRSTTTEEISTADGKDPENGEDTTKEKGDLIDGLDEGELEKLFEEPDMGAINPPQG</sequence>
<accession>A0AAU7B8Q3</accession>
<organism evidence="2">
    <name type="scientific">Samektorquevirus hominid17</name>
    <dbReference type="NCBI Taxonomy" id="3160823"/>
    <lineage>
        <taxon>Viruses</taxon>
        <taxon>Monodnaviria</taxon>
        <taxon>Shotokuvirae</taxon>
        <taxon>Commensaviricota</taxon>
        <taxon>Cardeaviricetes</taxon>
        <taxon>Sanitavirales</taxon>
        <taxon>Anelloviridae</taxon>
        <taxon>Samektorquevirus</taxon>
    </lineage>
</organism>
<feature type="region of interest" description="Disordered" evidence="1">
    <location>
        <begin position="73"/>
        <end position="126"/>
    </location>
</feature>
<proteinExistence type="predicted"/>
<feature type="compositionally biased region" description="Basic and acidic residues" evidence="1">
    <location>
        <begin position="83"/>
        <end position="100"/>
    </location>
</feature>